<evidence type="ECO:0000313" key="2">
    <source>
        <dbReference type="Proteomes" id="UP001596087"/>
    </source>
</evidence>
<organism evidence="1 2">
    <name type="scientific">Nocardioides taihuensis</name>
    <dbReference type="NCBI Taxonomy" id="1835606"/>
    <lineage>
        <taxon>Bacteria</taxon>
        <taxon>Bacillati</taxon>
        <taxon>Actinomycetota</taxon>
        <taxon>Actinomycetes</taxon>
        <taxon>Propionibacteriales</taxon>
        <taxon>Nocardioidaceae</taxon>
        <taxon>Nocardioides</taxon>
    </lineage>
</organism>
<reference evidence="2" key="1">
    <citation type="journal article" date="2019" name="Int. J. Syst. Evol. Microbiol.">
        <title>The Global Catalogue of Microorganisms (GCM) 10K type strain sequencing project: providing services to taxonomists for standard genome sequencing and annotation.</title>
        <authorList>
            <consortium name="The Broad Institute Genomics Platform"/>
            <consortium name="The Broad Institute Genome Sequencing Center for Infectious Disease"/>
            <person name="Wu L."/>
            <person name="Ma J."/>
        </authorList>
    </citation>
    <scope>NUCLEOTIDE SEQUENCE [LARGE SCALE GENOMIC DNA]</scope>
    <source>
        <strain evidence="2">DFY41</strain>
    </source>
</reference>
<evidence type="ECO:0000313" key="1">
    <source>
        <dbReference type="EMBL" id="MFC5179011.1"/>
    </source>
</evidence>
<dbReference type="EMBL" id="JBHSKD010000027">
    <property type="protein sequence ID" value="MFC5179011.1"/>
    <property type="molecule type" value="Genomic_DNA"/>
</dbReference>
<dbReference type="Proteomes" id="UP001596087">
    <property type="component" value="Unassembled WGS sequence"/>
</dbReference>
<name>A0ABW0BP02_9ACTN</name>
<dbReference type="RefSeq" id="WP_378592853.1">
    <property type="nucleotide sequence ID" value="NZ_JBHSKD010000027.1"/>
</dbReference>
<protein>
    <recommendedName>
        <fullName evidence="3">Transcriptional regulator, AbiEi antitoxin, Type IV TA system</fullName>
    </recommendedName>
</protein>
<accession>A0ABW0BP02</accession>
<proteinExistence type="predicted"/>
<comment type="caution">
    <text evidence="1">The sequence shown here is derived from an EMBL/GenBank/DDBJ whole genome shotgun (WGS) entry which is preliminary data.</text>
</comment>
<keyword evidence="2" id="KW-1185">Reference proteome</keyword>
<sequence length="317" mass="35236">MPRRRLFDRIDDYPEAAVPRERPFAATELLAAGVTRRQLDHWLSRGELVRPIRGVLHDGSLDDGLDLRVAVLRLVVPDACVVTDRTAAWLWGAPMALAPGDHLVTPAVSVFSPPGHRLRNGLVASGERRLERHDVAELDGLRVTTPLRTACDLGRLLHRDQALAGMDALASSGDFTVEELVVETGRFAGYRGVVQLRVLGPIVDPASGSPGEAALRLRWYDAGLPRPQCQVPVPSPTGGWFYVDLGLEELRFGAEYDGEEFHGPQQAEEDAQRRLWLRDVQGWRLVVTRRANVYGQHQDACEILRAAYDNARRQARK</sequence>
<gene>
    <name evidence="1" type="ORF">ACFPGP_20175</name>
</gene>
<evidence type="ECO:0008006" key="3">
    <source>
        <dbReference type="Google" id="ProtNLM"/>
    </source>
</evidence>